<evidence type="ECO:0000256" key="6">
    <source>
        <dbReference type="ARBA" id="ARBA00023295"/>
    </source>
</evidence>
<dbReference type="CDD" id="cd00737">
    <property type="entry name" value="lyz_endolysin_autolysin"/>
    <property type="match status" value="1"/>
</dbReference>
<keyword evidence="3 7" id="KW-0081">Bacteriolytic enzyme</keyword>
<dbReference type="PROSITE" id="PS51257">
    <property type="entry name" value="PROKAR_LIPOPROTEIN"/>
    <property type="match status" value="1"/>
</dbReference>
<dbReference type="InterPro" id="IPR033907">
    <property type="entry name" value="Endolysin_autolysin"/>
</dbReference>
<evidence type="ECO:0000256" key="3">
    <source>
        <dbReference type="ARBA" id="ARBA00022638"/>
    </source>
</evidence>
<protein>
    <recommendedName>
        <fullName evidence="7">Lysozyme</fullName>
        <ecNumber evidence="7">3.2.1.17</ecNumber>
    </recommendedName>
</protein>
<dbReference type="InterPro" id="IPR051018">
    <property type="entry name" value="Bacteriophage_GH24"/>
</dbReference>
<dbReference type="PANTHER" id="PTHR38107:SF3">
    <property type="entry name" value="LYSOZYME RRRD-RELATED"/>
    <property type="match status" value="1"/>
</dbReference>
<accession>A0ABS9KDA9</accession>
<proteinExistence type="inferred from homology"/>
<dbReference type="PANTHER" id="PTHR38107">
    <property type="match status" value="1"/>
</dbReference>
<keyword evidence="5" id="KW-1035">Host cytoplasm</keyword>
<evidence type="ECO:0000256" key="5">
    <source>
        <dbReference type="ARBA" id="ARBA00023200"/>
    </source>
</evidence>
<evidence type="ECO:0000256" key="8">
    <source>
        <dbReference type="SAM" id="SignalP"/>
    </source>
</evidence>
<gene>
    <name evidence="9" type="ORF">L6773_09670</name>
</gene>
<comment type="caution">
    <text evidence="9">The sequence shown here is derived from an EMBL/GenBank/DDBJ whole genome shotgun (WGS) entry which is preliminary data.</text>
</comment>
<dbReference type="Proteomes" id="UP001165366">
    <property type="component" value="Unassembled WGS sequence"/>
</dbReference>
<evidence type="ECO:0000256" key="4">
    <source>
        <dbReference type="ARBA" id="ARBA00022801"/>
    </source>
</evidence>
<sequence length="209" mass="23309">MYRKACLIIITCCWVTACSTAEKTVEPETSAPPETPVAEEIVETVEPVEPEVVSTEAVLLRQPANLYRTNDTCIDIIKESEGLRLEAYQGLSGHWYIGYGHQGGVTEGMTITEAEAEQLLREDLRVFEENISQMVGVGVTNNEFSAMVCLSYNIGSGNFGQSTVLRKVNEEKWDEAADAILMWNKVNGQVNSHLVSRREMERELFLSVD</sequence>
<dbReference type="InterPro" id="IPR023347">
    <property type="entry name" value="Lysozyme_dom_sf"/>
</dbReference>
<evidence type="ECO:0000313" key="10">
    <source>
        <dbReference type="Proteomes" id="UP001165366"/>
    </source>
</evidence>
<reference evidence="9" key="2">
    <citation type="submission" date="2024-05" db="EMBL/GenBank/DDBJ databases">
        <title>Rhodohalobacter halophilus gen. nov., sp. nov., a moderately halophilic member of the family Balneolaceae.</title>
        <authorList>
            <person name="Xia J."/>
        </authorList>
    </citation>
    <scope>NUCLEOTIDE SEQUENCE</scope>
    <source>
        <strain evidence="9">WB101</strain>
    </source>
</reference>
<evidence type="ECO:0000256" key="1">
    <source>
        <dbReference type="ARBA" id="ARBA00000632"/>
    </source>
</evidence>
<feature type="chain" id="PRO_5046152150" description="Lysozyme" evidence="8">
    <location>
        <begin position="22"/>
        <end position="209"/>
    </location>
</feature>
<dbReference type="Gene3D" id="1.10.530.40">
    <property type="match status" value="1"/>
</dbReference>
<organism evidence="9 10">
    <name type="scientific">Rhodohalobacter sulfatireducens</name>
    <dbReference type="NCBI Taxonomy" id="2911366"/>
    <lineage>
        <taxon>Bacteria</taxon>
        <taxon>Pseudomonadati</taxon>
        <taxon>Balneolota</taxon>
        <taxon>Balneolia</taxon>
        <taxon>Balneolales</taxon>
        <taxon>Balneolaceae</taxon>
        <taxon>Rhodohalobacter</taxon>
    </lineage>
</organism>
<keyword evidence="8" id="KW-0732">Signal</keyword>
<reference evidence="9" key="1">
    <citation type="submission" date="2022-01" db="EMBL/GenBank/DDBJ databases">
        <authorList>
            <person name="Wang Y."/>
        </authorList>
    </citation>
    <scope>NUCLEOTIDE SEQUENCE</scope>
    <source>
        <strain evidence="9">WB101</strain>
    </source>
</reference>
<dbReference type="InterPro" id="IPR002196">
    <property type="entry name" value="Glyco_hydro_24"/>
</dbReference>
<dbReference type="HAMAP" id="MF_04110">
    <property type="entry name" value="ENDOLYSIN_T4"/>
    <property type="match status" value="1"/>
</dbReference>
<dbReference type="InterPro" id="IPR034690">
    <property type="entry name" value="Endolysin_T4_type"/>
</dbReference>
<comment type="catalytic activity">
    <reaction evidence="1 7">
        <text>Hydrolysis of (1-&gt;4)-beta-linkages between N-acetylmuramic acid and N-acetyl-D-glucosamine residues in a peptidoglycan and between N-acetyl-D-glucosamine residues in chitodextrins.</text>
        <dbReference type="EC" id="3.2.1.17"/>
    </reaction>
</comment>
<evidence type="ECO:0000313" key="9">
    <source>
        <dbReference type="EMBL" id="MCG2588834.1"/>
    </source>
</evidence>
<comment type="similarity">
    <text evidence="7">Belongs to the glycosyl hydrolase 24 family.</text>
</comment>
<feature type="signal peptide" evidence="8">
    <location>
        <begin position="1"/>
        <end position="21"/>
    </location>
</feature>
<keyword evidence="6 7" id="KW-0326">Glycosidase</keyword>
<keyword evidence="10" id="KW-1185">Reference proteome</keyword>
<name>A0ABS9KDA9_9BACT</name>
<dbReference type="RefSeq" id="WP_237853808.1">
    <property type="nucleotide sequence ID" value="NZ_JAKLWS010000010.1"/>
</dbReference>
<dbReference type="EC" id="3.2.1.17" evidence="7"/>
<evidence type="ECO:0000256" key="2">
    <source>
        <dbReference type="ARBA" id="ARBA00022529"/>
    </source>
</evidence>
<dbReference type="SUPFAM" id="SSF53955">
    <property type="entry name" value="Lysozyme-like"/>
    <property type="match status" value="1"/>
</dbReference>
<evidence type="ECO:0000256" key="7">
    <source>
        <dbReference type="RuleBase" id="RU003788"/>
    </source>
</evidence>
<keyword evidence="4 7" id="KW-0378">Hydrolase</keyword>
<dbReference type="EMBL" id="JAKLWS010000010">
    <property type="protein sequence ID" value="MCG2588834.1"/>
    <property type="molecule type" value="Genomic_DNA"/>
</dbReference>
<dbReference type="InterPro" id="IPR023346">
    <property type="entry name" value="Lysozyme-like_dom_sf"/>
</dbReference>
<keyword evidence="2 7" id="KW-0929">Antimicrobial</keyword>
<dbReference type="Pfam" id="PF00959">
    <property type="entry name" value="Phage_lysozyme"/>
    <property type="match status" value="1"/>
</dbReference>